<dbReference type="InterPro" id="IPR036259">
    <property type="entry name" value="MFS_trans_sf"/>
</dbReference>
<accession>A0A6J1HA09</accession>
<feature type="transmembrane region" description="Helical" evidence="6">
    <location>
        <begin position="97"/>
        <end position="117"/>
    </location>
</feature>
<evidence type="ECO:0000256" key="2">
    <source>
        <dbReference type="ARBA" id="ARBA00005982"/>
    </source>
</evidence>
<dbReference type="Gene3D" id="1.20.1250.20">
    <property type="entry name" value="MFS general substrate transporter like domains"/>
    <property type="match status" value="1"/>
</dbReference>
<dbReference type="GO" id="GO:0016020">
    <property type="term" value="C:membrane"/>
    <property type="evidence" value="ECO:0007669"/>
    <property type="project" value="UniProtKB-SubCell"/>
</dbReference>
<keyword evidence="4 6" id="KW-1133">Transmembrane helix</keyword>
<keyword evidence="3 6" id="KW-0812">Transmembrane</keyword>
<dbReference type="PROSITE" id="PS01022">
    <property type="entry name" value="PTR2_1"/>
    <property type="match status" value="1"/>
</dbReference>
<organism evidence="7 8">
    <name type="scientific">Cucurbita moschata</name>
    <name type="common">Winter crookneck squash</name>
    <name type="synonym">Cucurbita pepo var. moschata</name>
    <dbReference type="NCBI Taxonomy" id="3662"/>
    <lineage>
        <taxon>Eukaryota</taxon>
        <taxon>Viridiplantae</taxon>
        <taxon>Streptophyta</taxon>
        <taxon>Embryophyta</taxon>
        <taxon>Tracheophyta</taxon>
        <taxon>Spermatophyta</taxon>
        <taxon>Magnoliopsida</taxon>
        <taxon>eudicotyledons</taxon>
        <taxon>Gunneridae</taxon>
        <taxon>Pentapetalae</taxon>
        <taxon>rosids</taxon>
        <taxon>fabids</taxon>
        <taxon>Cucurbitales</taxon>
        <taxon>Cucurbitaceae</taxon>
        <taxon>Cucurbiteae</taxon>
        <taxon>Cucurbita</taxon>
    </lineage>
</organism>
<dbReference type="RefSeq" id="XP_022961311.1">
    <property type="nucleotide sequence ID" value="XM_023105543.1"/>
</dbReference>
<feature type="transmembrane region" description="Helical" evidence="6">
    <location>
        <begin position="568"/>
        <end position="592"/>
    </location>
</feature>
<evidence type="ECO:0000256" key="1">
    <source>
        <dbReference type="ARBA" id="ARBA00004141"/>
    </source>
</evidence>
<feature type="transmembrane region" description="Helical" evidence="6">
    <location>
        <begin position="521"/>
        <end position="544"/>
    </location>
</feature>
<dbReference type="PANTHER" id="PTHR11654">
    <property type="entry name" value="OLIGOPEPTIDE TRANSPORTER-RELATED"/>
    <property type="match status" value="1"/>
</dbReference>
<dbReference type="GO" id="GO:0022857">
    <property type="term" value="F:transmembrane transporter activity"/>
    <property type="evidence" value="ECO:0007669"/>
    <property type="project" value="InterPro"/>
</dbReference>
<proteinExistence type="inferred from homology"/>
<dbReference type="KEGG" id="cmos:111461844"/>
<evidence type="ECO:0000256" key="5">
    <source>
        <dbReference type="ARBA" id="ARBA00023136"/>
    </source>
</evidence>
<feature type="transmembrane region" description="Helical" evidence="6">
    <location>
        <begin position="168"/>
        <end position="197"/>
    </location>
</feature>
<evidence type="ECO:0000256" key="6">
    <source>
        <dbReference type="SAM" id="Phobius"/>
    </source>
</evidence>
<dbReference type="GO" id="GO:0006857">
    <property type="term" value="P:oligopeptide transport"/>
    <property type="evidence" value="ECO:0007669"/>
    <property type="project" value="InterPro"/>
</dbReference>
<keyword evidence="5 6" id="KW-0472">Membrane</keyword>
<dbReference type="GeneID" id="111461844"/>
<dbReference type="Proteomes" id="UP000504609">
    <property type="component" value="Unplaced"/>
</dbReference>
<name>A0A6J1HA09_CUCMO</name>
<feature type="transmembrane region" description="Helical" evidence="6">
    <location>
        <begin position="243"/>
        <end position="269"/>
    </location>
</feature>
<feature type="transmembrane region" description="Helical" evidence="6">
    <location>
        <begin position="399"/>
        <end position="419"/>
    </location>
</feature>
<reference evidence="8" key="1">
    <citation type="submission" date="2025-08" db="UniProtKB">
        <authorList>
            <consortium name="RefSeq"/>
        </authorList>
    </citation>
    <scope>IDENTIFICATION</scope>
    <source>
        <tissue evidence="8">Young leaves</tissue>
    </source>
</reference>
<dbReference type="InterPro" id="IPR018456">
    <property type="entry name" value="PTR2_symporter_CS"/>
</dbReference>
<comment type="subcellular location">
    <subcellularLocation>
        <location evidence="1">Membrane</location>
        <topology evidence="1">Multi-pass membrane protein</topology>
    </subcellularLocation>
</comment>
<evidence type="ECO:0000256" key="4">
    <source>
        <dbReference type="ARBA" id="ARBA00022989"/>
    </source>
</evidence>
<protein>
    <submittedName>
        <fullName evidence="8">Protein NRT1/ PTR FAMILY 1.1-like</fullName>
    </submittedName>
</protein>
<comment type="similarity">
    <text evidence="2">Belongs to the major facilitator superfamily. Proton-dependent oligopeptide transporter (POT/PTR) (TC 2.A.17) family.</text>
</comment>
<feature type="transmembrane region" description="Helical" evidence="6">
    <location>
        <begin position="129"/>
        <end position="148"/>
    </location>
</feature>
<gene>
    <name evidence="8" type="primary">LOC111461844</name>
</gene>
<dbReference type="AlphaFoldDB" id="A0A6J1HA09"/>
<evidence type="ECO:0000256" key="3">
    <source>
        <dbReference type="ARBA" id="ARBA00022692"/>
    </source>
</evidence>
<evidence type="ECO:0000313" key="8">
    <source>
        <dbReference type="RefSeq" id="XP_022961311.1"/>
    </source>
</evidence>
<evidence type="ECO:0000313" key="7">
    <source>
        <dbReference type="Proteomes" id="UP000504609"/>
    </source>
</evidence>
<dbReference type="InterPro" id="IPR000109">
    <property type="entry name" value="POT_fam"/>
</dbReference>
<dbReference type="Pfam" id="PF00854">
    <property type="entry name" value="PTR2"/>
    <property type="match status" value="1"/>
</dbReference>
<keyword evidence="7" id="KW-1185">Reference proteome</keyword>
<sequence length="619" mass="69344">MEKIGLFLFYLRIQQSLHDYSCGFSCNDHEIRAKPMGKEPSEKMETTQKEAGKKGGLRTMPFIMANEIFEKISSFGLHTNMIFYLTNEYHLDSAKGAIVLFLWSALTNFLPIVGAFLSDSYLGRFKVIAMGTLVTLLGMVVLWLTAIFPKARPPHCKSPGEFCVSANFAQLMLLYFAFLLMSIGAGGIRPCSLAFGADQLEKPGNPKNQRTMQSFFNWYYATVGVSVTISVLFMVYLQNAAGWVVGYGVPVGLMMFSTVMFFLGSSLYVKLMANKSLLRSLAQVIVAAWKNRHLELPPQTSDKWFYHKGSKLVNPTPKLRFLNKACMIRNKETDVDSNGMAKFPWRLTTIQRVEELKAVIRVLPIWSTGIVISATISQYTFSALQAITMDRQITPHFQFPAASFAVFTILTLTFWVAIYDQIIVRLLAKFTKRSNGLTFKQRMGIGLAISCLASAVSAEIERKRRNRAFHEGLANVPGGIVKMSAMWLVPQHCLAGLAEAFHAIGQIQFFYSQLPRSMASIAVALFSLGMGGGSLLAALIVSVVKKKTTKNGNAGWLSNNPNQGHYDYYYWVLALMGVANLFYYLICSWLYGDEKEIMEESRIWDDDKEAIEEDGTYNA</sequence>
<feature type="transmembrane region" description="Helical" evidence="6">
    <location>
        <begin position="218"/>
        <end position="237"/>
    </location>
</feature>
<dbReference type="SUPFAM" id="SSF103473">
    <property type="entry name" value="MFS general substrate transporter"/>
    <property type="match status" value="1"/>
</dbReference>
<dbReference type="CDD" id="cd17416">
    <property type="entry name" value="MFS_NPF1_2"/>
    <property type="match status" value="1"/>
</dbReference>